<dbReference type="AlphaFoldDB" id="A0AAQ3PPF3"/>
<evidence type="ECO:0000313" key="2">
    <source>
        <dbReference type="Proteomes" id="UP001341281"/>
    </source>
</evidence>
<evidence type="ECO:0000313" key="1">
    <source>
        <dbReference type="EMBL" id="WVZ53921.1"/>
    </source>
</evidence>
<sequence>MMRCKFFIWLVINNCGVGRLIVSPSKAFPIWLSALFSLGLSDIVPMAADGRLSSYLISYWARSSKQVPKEMRKGLNSLLIILLVAWDHACLKRLLLLVRDEGMLWCMAGADNLQQPRLSLSWSS</sequence>
<feature type="non-terminal residue" evidence="1">
    <location>
        <position position="124"/>
    </location>
</feature>
<name>A0AAQ3PPF3_PASNO</name>
<organism evidence="1 2">
    <name type="scientific">Paspalum notatum var. saurae</name>
    <dbReference type="NCBI Taxonomy" id="547442"/>
    <lineage>
        <taxon>Eukaryota</taxon>
        <taxon>Viridiplantae</taxon>
        <taxon>Streptophyta</taxon>
        <taxon>Embryophyta</taxon>
        <taxon>Tracheophyta</taxon>
        <taxon>Spermatophyta</taxon>
        <taxon>Magnoliopsida</taxon>
        <taxon>Liliopsida</taxon>
        <taxon>Poales</taxon>
        <taxon>Poaceae</taxon>
        <taxon>PACMAD clade</taxon>
        <taxon>Panicoideae</taxon>
        <taxon>Andropogonodae</taxon>
        <taxon>Paspaleae</taxon>
        <taxon>Paspalinae</taxon>
        <taxon>Paspalum</taxon>
    </lineage>
</organism>
<proteinExistence type="predicted"/>
<accession>A0AAQ3PPF3</accession>
<evidence type="ECO:0008006" key="3">
    <source>
        <dbReference type="Google" id="ProtNLM"/>
    </source>
</evidence>
<dbReference type="EMBL" id="CP144745">
    <property type="protein sequence ID" value="WVZ53921.1"/>
    <property type="molecule type" value="Genomic_DNA"/>
</dbReference>
<gene>
    <name evidence="1" type="ORF">U9M48_004807</name>
</gene>
<reference evidence="1 2" key="1">
    <citation type="submission" date="2024-02" db="EMBL/GenBank/DDBJ databases">
        <title>High-quality chromosome-scale genome assembly of Pensacola bahiagrass (Paspalum notatum Flugge var. saurae).</title>
        <authorList>
            <person name="Vega J.M."/>
            <person name="Podio M."/>
            <person name="Orjuela J."/>
            <person name="Siena L.A."/>
            <person name="Pessino S.C."/>
            <person name="Combes M.C."/>
            <person name="Mariac C."/>
            <person name="Albertini E."/>
            <person name="Pupilli F."/>
            <person name="Ortiz J.P.A."/>
            <person name="Leblanc O."/>
        </authorList>
    </citation>
    <scope>NUCLEOTIDE SEQUENCE [LARGE SCALE GENOMIC DNA]</scope>
    <source>
        <strain evidence="1">R1</strain>
        <tissue evidence="1">Leaf</tissue>
    </source>
</reference>
<protein>
    <recommendedName>
        <fullName evidence="3">Reverse transcriptase zinc-binding domain-containing protein</fullName>
    </recommendedName>
</protein>
<dbReference type="Proteomes" id="UP001341281">
    <property type="component" value="Chromosome 01"/>
</dbReference>
<keyword evidence="2" id="KW-1185">Reference proteome</keyword>